<dbReference type="InterPro" id="IPR036691">
    <property type="entry name" value="Endo/exonu/phosph_ase_sf"/>
</dbReference>
<feature type="region of interest" description="Disordered" evidence="1">
    <location>
        <begin position="72"/>
        <end position="102"/>
    </location>
</feature>
<organism evidence="4 5">
    <name type="scientific">Xyrichtys novacula</name>
    <name type="common">Pearly razorfish</name>
    <name type="synonym">Hemipteronotus novacula</name>
    <dbReference type="NCBI Taxonomy" id="13765"/>
    <lineage>
        <taxon>Eukaryota</taxon>
        <taxon>Metazoa</taxon>
        <taxon>Chordata</taxon>
        <taxon>Craniata</taxon>
        <taxon>Vertebrata</taxon>
        <taxon>Euteleostomi</taxon>
        <taxon>Actinopterygii</taxon>
        <taxon>Neopterygii</taxon>
        <taxon>Teleostei</taxon>
        <taxon>Neoteleostei</taxon>
        <taxon>Acanthomorphata</taxon>
        <taxon>Eupercaria</taxon>
        <taxon>Labriformes</taxon>
        <taxon>Labridae</taxon>
        <taxon>Xyrichtys</taxon>
    </lineage>
</organism>
<dbReference type="AlphaFoldDB" id="A0AAV1GXC2"/>
<feature type="domain" description="Reverse transcriptase" evidence="2">
    <location>
        <begin position="603"/>
        <end position="727"/>
    </location>
</feature>
<feature type="domain" description="Endonuclease/exonuclease/phosphatase" evidence="3">
    <location>
        <begin position="122"/>
        <end position="312"/>
    </location>
</feature>
<proteinExistence type="predicted"/>
<dbReference type="Pfam" id="PF00078">
    <property type="entry name" value="RVT_1"/>
    <property type="match status" value="1"/>
</dbReference>
<sequence>MWTSRFYGPATLAVVVWTALSLLHLSVEGLFQYSAAEFLRLRSQKPGSPPAALHLHPDIALLPRPRYIHRGSRRTLHSGSSNEITSFWSSTRRPQRNTSRSVDHRVLADLARSASTPHNTTNANFGLLNIRSLSGKGHLIHDILIDRKLDFFCLNETWQVPGDFSQLNDSSPAGFVYISKPCESGRGGGLAIFYREKWKVLPVSLPPLSSLECLACQLPGHVPTIIATIYRPPKPHSDFLNEFSVLLNHLATLSPNIILLGDFNIHMDNTTLPLTMDFSSLLDSFGFEQFADFPTHIKGHTIDLICCSGLTPSNCTADTLHITDHSLLSFNTTLQLSIPKPRIISYRNIKNINLDSLSSSITTLTLNPTSAPDDLVIHYNNGLSNILNSLAPVKSRSVSFTRSAPWFTPHLRSMKSKNRQLERLYRKTGLTIHKDILITQLSHYKDSISHAKSQYYSGLICSNAGNTKSLFSVYNHITQPPDCFPPHMYSSDTCDSLLSFFNSKITKIHQNLGSTSPPLPSSEPLPPLQPFSTFLLPNPSEIADLITKSKPSSCQLDPLPTSLVKSCLPSLLPLISVIIHSSLSTGTVPTPFKTAAISPTLKKPGSDPNDFNNLRPISHLPFISKILEKTVASQLHTHLTHNSLYEQFQSGFRPLHSTETALIKIINDLLMAADSGLISILILLDLSVAFDTISHPILLHRLSSIGISHTPLLWFHSYLTGRTQFIQLKSFTSQPLPCHFRCAPGFCPGAPPLHYLSPSPRQHLPQIWHPLSLFRG</sequence>
<accession>A0AAV1GXC2</accession>
<dbReference type="SUPFAM" id="SSF56219">
    <property type="entry name" value="DNase I-like"/>
    <property type="match status" value="1"/>
</dbReference>
<dbReference type="EMBL" id="OY660880">
    <property type="protein sequence ID" value="CAJ1078312.1"/>
    <property type="molecule type" value="Genomic_DNA"/>
</dbReference>
<name>A0AAV1GXC2_XYRNO</name>
<dbReference type="Gene3D" id="3.60.10.10">
    <property type="entry name" value="Endonuclease/exonuclease/phosphatase"/>
    <property type="match status" value="1"/>
</dbReference>
<keyword evidence="4" id="KW-0695">RNA-directed DNA polymerase</keyword>
<dbReference type="Proteomes" id="UP001178508">
    <property type="component" value="Chromosome 17"/>
</dbReference>
<dbReference type="PANTHER" id="PTHR46670">
    <property type="entry name" value="ENDO/EXONUCLEASE/PHOSPHATASE DOMAIN-CONTAINING PROTEIN"/>
    <property type="match status" value="1"/>
</dbReference>
<gene>
    <name evidence="4" type="ORF">XNOV1_A036244</name>
</gene>
<dbReference type="InterPro" id="IPR000477">
    <property type="entry name" value="RT_dom"/>
</dbReference>
<evidence type="ECO:0000259" key="2">
    <source>
        <dbReference type="Pfam" id="PF00078"/>
    </source>
</evidence>
<dbReference type="GO" id="GO:0003964">
    <property type="term" value="F:RNA-directed DNA polymerase activity"/>
    <property type="evidence" value="ECO:0007669"/>
    <property type="project" value="UniProtKB-KW"/>
</dbReference>
<reference evidence="4" key="1">
    <citation type="submission" date="2023-08" db="EMBL/GenBank/DDBJ databases">
        <authorList>
            <person name="Alioto T."/>
            <person name="Alioto T."/>
            <person name="Gomez Garrido J."/>
        </authorList>
    </citation>
    <scope>NUCLEOTIDE SEQUENCE</scope>
</reference>
<evidence type="ECO:0000313" key="4">
    <source>
        <dbReference type="EMBL" id="CAJ1078312.1"/>
    </source>
</evidence>
<evidence type="ECO:0000259" key="3">
    <source>
        <dbReference type="Pfam" id="PF03372"/>
    </source>
</evidence>
<keyword evidence="4" id="KW-0548">Nucleotidyltransferase</keyword>
<protein>
    <submittedName>
        <fullName evidence="4">RNA-directed DNA polymerase from transposon X-element</fullName>
    </submittedName>
</protein>
<evidence type="ECO:0000313" key="5">
    <source>
        <dbReference type="Proteomes" id="UP001178508"/>
    </source>
</evidence>
<dbReference type="PANTHER" id="PTHR46670:SF4">
    <property type="entry name" value="REVERSE TRANSCRIPTASE DOMAIN-CONTAINING PROTEIN"/>
    <property type="match status" value="1"/>
</dbReference>
<evidence type="ECO:0000256" key="1">
    <source>
        <dbReference type="SAM" id="MobiDB-lite"/>
    </source>
</evidence>
<keyword evidence="4" id="KW-0808">Transferase</keyword>
<dbReference type="Pfam" id="PF03372">
    <property type="entry name" value="Exo_endo_phos"/>
    <property type="match status" value="1"/>
</dbReference>
<feature type="compositionally biased region" description="Polar residues" evidence="1">
    <location>
        <begin position="77"/>
        <end position="100"/>
    </location>
</feature>
<dbReference type="InterPro" id="IPR005135">
    <property type="entry name" value="Endo/exonuclease/phosphatase"/>
</dbReference>
<keyword evidence="5" id="KW-1185">Reference proteome</keyword>